<name>A0ACC3DIH3_9PEZI</name>
<accession>A0ACC3DIH3</accession>
<sequence length="437" mass="47534">MLDVYDTSDPDWTLVGFNGEFGFAPANYIESSDAAEAPPAMPPRSRAAEPEYQERPTPSSAGSPTQSPAAALAGIIAQKTGSSQPPRQAIASPPPPPQPQYTPEESDDERPPPPMPTRPRSEQFSPSPPVTQYASPRSPEPPGVQRSPPYNRAMAQDYDDDRALQSPRGFHLYNIHEMIEHMGKNKKMPVVLGLNVAKGLIMISPEKSKDGPQKEWTAEKLTHYSIEGKHVFMELVRPSKSIDFHAGAKDTAQEIVSALGELAGAARAEGLREVLAVASPGVQKRGKMLYDFMAQGEDEVTVALDDEVIVLDDKASDEWWNVRRLKNGKEGVVPSSYVEITGTAPQSSGGGGGGANAGRSLVEQNRLEEERLAKEASRSRRREEERALAEVGPGLQLPDRQSSLLQGDNDTRRSSQRGKRESRDMKAGSSSKPSECF</sequence>
<keyword evidence="2" id="KW-1185">Reference proteome</keyword>
<reference evidence="1" key="1">
    <citation type="submission" date="2024-09" db="EMBL/GenBank/DDBJ databases">
        <title>Black Yeasts Isolated from many extreme environments.</title>
        <authorList>
            <person name="Coleine C."/>
            <person name="Stajich J.E."/>
            <person name="Selbmann L."/>
        </authorList>
    </citation>
    <scope>NUCLEOTIDE SEQUENCE</scope>
    <source>
        <strain evidence="1">CCFEE 5737</strain>
    </source>
</reference>
<evidence type="ECO:0000313" key="1">
    <source>
        <dbReference type="EMBL" id="KAK3076337.1"/>
    </source>
</evidence>
<gene>
    <name evidence="1" type="ORF">LTS18_013290</name>
</gene>
<protein>
    <submittedName>
        <fullName evidence="1">Uncharacterized protein</fullName>
    </submittedName>
</protein>
<dbReference type="Proteomes" id="UP001186974">
    <property type="component" value="Unassembled WGS sequence"/>
</dbReference>
<comment type="caution">
    <text evidence="1">The sequence shown here is derived from an EMBL/GenBank/DDBJ whole genome shotgun (WGS) entry which is preliminary data.</text>
</comment>
<evidence type="ECO:0000313" key="2">
    <source>
        <dbReference type="Proteomes" id="UP001186974"/>
    </source>
</evidence>
<proteinExistence type="predicted"/>
<organism evidence="1 2">
    <name type="scientific">Coniosporium uncinatum</name>
    <dbReference type="NCBI Taxonomy" id="93489"/>
    <lineage>
        <taxon>Eukaryota</taxon>
        <taxon>Fungi</taxon>
        <taxon>Dikarya</taxon>
        <taxon>Ascomycota</taxon>
        <taxon>Pezizomycotina</taxon>
        <taxon>Dothideomycetes</taxon>
        <taxon>Dothideomycetes incertae sedis</taxon>
        <taxon>Coniosporium</taxon>
    </lineage>
</organism>
<dbReference type="EMBL" id="JAWDJW010004089">
    <property type="protein sequence ID" value="KAK3076337.1"/>
    <property type="molecule type" value="Genomic_DNA"/>
</dbReference>